<organism evidence="1 2">
    <name type="scientific">Pleuronectes platessa</name>
    <name type="common">European plaice</name>
    <dbReference type="NCBI Taxonomy" id="8262"/>
    <lineage>
        <taxon>Eukaryota</taxon>
        <taxon>Metazoa</taxon>
        <taxon>Chordata</taxon>
        <taxon>Craniata</taxon>
        <taxon>Vertebrata</taxon>
        <taxon>Euteleostomi</taxon>
        <taxon>Actinopterygii</taxon>
        <taxon>Neopterygii</taxon>
        <taxon>Teleostei</taxon>
        <taxon>Neoteleostei</taxon>
        <taxon>Acanthomorphata</taxon>
        <taxon>Carangaria</taxon>
        <taxon>Pleuronectiformes</taxon>
        <taxon>Pleuronectoidei</taxon>
        <taxon>Pleuronectidae</taxon>
        <taxon>Pleuronectes</taxon>
    </lineage>
</organism>
<sequence length="123" mass="13876">RKHHCGKHKDEFCSDTDEKLRVFTLAIAMKVRKEVGDEKGCKQNHCSDSRKNWLFNNNDKNGPETAVVFSQSKATAELRLCAALSPPGEENTISTFGFFYFEAFDRANKSEVREKATGSNVQV</sequence>
<reference evidence="1" key="1">
    <citation type="submission" date="2020-03" db="EMBL/GenBank/DDBJ databases">
        <authorList>
            <person name="Weist P."/>
        </authorList>
    </citation>
    <scope>NUCLEOTIDE SEQUENCE</scope>
</reference>
<keyword evidence="2" id="KW-1185">Reference proteome</keyword>
<gene>
    <name evidence="1" type="ORF">PLEPLA_LOCUS47182</name>
</gene>
<dbReference type="AlphaFoldDB" id="A0A9N7ZCI9"/>
<proteinExistence type="predicted"/>
<protein>
    <submittedName>
        <fullName evidence="1">Uncharacterized protein</fullName>
    </submittedName>
</protein>
<evidence type="ECO:0000313" key="2">
    <source>
        <dbReference type="Proteomes" id="UP001153269"/>
    </source>
</evidence>
<dbReference type="Proteomes" id="UP001153269">
    <property type="component" value="Unassembled WGS sequence"/>
</dbReference>
<feature type="non-terminal residue" evidence="1">
    <location>
        <position position="123"/>
    </location>
</feature>
<name>A0A9N7ZCI9_PLEPL</name>
<accession>A0A9N7ZCI9</accession>
<evidence type="ECO:0000313" key="1">
    <source>
        <dbReference type="EMBL" id="CAB1459345.1"/>
    </source>
</evidence>
<dbReference type="EMBL" id="CADEAL010004426">
    <property type="protein sequence ID" value="CAB1459345.1"/>
    <property type="molecule type" value="Genomic_DNA"/>
</dbReference>
<comment type="caution">
    <text evidence="1">The sequence shown here is derived from an EMBL/GenBank/DDBJ whole genome shotgun (WGS) entry which is preliminary data.</text>
</comment>